<dbReference type="AlphaFoldDB" id="W7TI35"/>
<keyword evidence="2" id="KW-1185">Reference proteome</keyword>
<evidence type="ECO:0000313" key="2">
    <source>
        <dbReference type="Proteomes" id="UP000019335"/>
    </source>
</evidence>
<gene>
    <name evidence="1" type="ORF">Naga_100649g3</name>
</gene>
<protein>
    <submittedName>
        <fullName evidence="1">Uncharacterized protein</fullName>
    </submittedName>
</protein>
<comment type="caution">
    <text evidence="1">The sequence shown here is derived from an EMBL/GenBank/DDBJ whole genome shotgun (WGS) entry which is preliminary data.</text>
</comment>
<dbReference type="Proteomes" id="UP000019335">
    <property type="component" value="Unassembled WGS sequence"/>
</dbReference>
<evidence type="ECO:0000313" key="1">
    <source>
        <dbReference type="EMBL" id="EWM20589.1"/>
    </source>
</evidence>
<organism evidence="1 2">
    <name type="scientific">Nannochloropsis gaditana</name>
    <dbReference type="NCBI Taxonomy" id="72520"/>
    <lineage>
        <taxon>Eukaryota</taxon>
        <taxon>Sar</taxon>
        <taxon>Stramenopiles</taxon>
        <taxon>Ochrophyta</taxon>
        <taxon>Eustigmatophyceae</taxon>
        <taxon>Eustigmatales</taxon>
        <taxon>Monodopsidaceae</taxon>
        <taxon>Nannochloropsis</taxon>
    </lineage>
</organism>
<name>W7TI35_9STRA</name>
<dbReference type="EMBL" id="AZIL01002958">
    <property type="protein sequence ID" value="EWM20589.1"/>
    <property type="molecule type" value="Genomic_DNA"/>
</dbReference>
<sequence length="69" mass="7534">METKPRGVNLFPNFRNAGRTTGAIPAIIGPEVELPAITEPVHPVFWQRNAFCLAHCGCSITNSWTAIRG</sequence>
<accession>W7TI35</accession>
<proteinExistence type="predicted"/>
<reference evidence="1 2" key="1">
    <citation type="journal article" date="2014" name="Mol. Plant">
        <title>Chromosome Scale Genome Assembly and Transcriptome Profiling of Nannochloropsis gaditana in Nitrogen Depletion.</title>
        <authorList>
            <person name="Corteggiani Carpinelli E."/>
            <person name="Telatin A."/>
            <person name="Vitulo N."/>
            <person name="Forcato C."/>
            <person name="D'Angelo M."/>
            <person name="Schiavon R."/>
            <person name="Vezzi A."/>
            <person name="Giacometti G.M."/>
            <person name="Morosinotto T."/>
            <person name="Valle G."/>
        </authorList>
    </citation>
    <scope>NUCLEOTIDE SEQUENCE [LARGE SCALE GENOMIC DNA]</scope>
    <source>
        <strain evidence="1 2">B-31</strain>
    </source>
</reference>